<dbReference type="Proteomes" id="UP000494165">
    <property type="component" value="Unassembled WGS sequence"/>
</dbReference>
<keyword evidence="1" id="KW-0812">Transmembrane</keyword>
<keyword evidence="1" id="KW-1133">Transmembrane helix</keyword>
<dbReference type="OrthoDB" id="8250900at2759"/>
<dbReference type="PROSITE" id="PS51257">
    <property type="entry name" value="PROKAR_LIPOPROTEIN"/>
    <property type="match status" value="1"/>
</dbReference>
<keyword evidence="3" id="KW-1185">Reference proteome</keyword>
<organism evidence="2 3">
    <name type="scientific">Cloeon dipterum</name>
    <dbReference type="NCBI Taxonomy" id="197152"/>
    <lineage>
        <taxon>Eukaryota</taxon>
        <taxon>Metazoa</taxon>
        <taxon>Ecdysozoa</taxon>
        <taxon>Arthropoda</taxon>
        <taxon>Hexapoda</taxon>
        <taxon>Insecta</taxon>
        <taxon>Pterygota</taxon>
        <taxon>Palaeoptera</taxon>
        <taxon>Ephemeroptera</taxon>
        <taxon>Pisciforma</taxon>
        <taxon>Baetidae</taxon>
        <taxon>Cloeon</taxon>
    </lineage>
</organism>
<protein>
    <submittedName>
        <fullName evidence="2">Uncharacterized protein</fullName>
    </submittedName>
</protein>
<dbReference type="EMBL" id="CADEPI010000073">
    <property type="protein sequence ID" value="CAB3372473.1"/>
    <property type="molecule type" value="Genomic_DNA"/>
</dbReference>
<evidence type="ECO:0000256" key="1">
    <source>
        <dbReference type="SAM" id="Phobius"/>
    </source>
</evidence>
<evidence type="ECO:0000313" key="2">
    <source>
        <dbReference type="EMBL" id="CAB3372473.1"/>
    </source>
</evidence>
<sequence>MSAFRKRRNCPRRVCIQVRRRPVLAWIAQLSASCPSGVSPCFLGVGTTDRPKAQRDEDGAWLILRCDDGHLLLSIKGLALLHGLSVRSDTYKQLSTVMKFLVALAALVAVASAGVIGTPLSTISRAPAFDSAVIQSDRIGGNFAYSTAENHAYAVSTPVIQNVQTPVAVSYSAPAIAAYAAPAYAHGYAAYAPAAAYTHGYAAGPAVLAL</sequence>
<dbReference type="AlphaFoldDB" id="A0A8S1CLK8"/>
<gene>
    <name evidence="2" type="ORF">CLODIP_2_CD12824</name>
</gene>
<reference evidence="2 3" key="1">
    <citation type="submission" date="2020-04" db="EMBL/GenBank/DDBJ databases">
        <authorList>
            <person name="Alioto T."/>
            <person name="Alioto T."/>
            <person name="Gomez Garrido J."/>
        </authorList>
    </citation>
    <scope>NUCLEOTIDE SEQUENCE [LARGE SCALE GENOMIC DNA]</scope>
</reference>
<accession>A0A8S1CLK8</accession>
<proteinExistence type="predicted"/>
<evidence type="ECO:0000313" key="3">
    <source>
        <dbReference type="Proteomes" id="UP000494165"/>
    </source>
</evidence>
<name>A0A8S1CLK8_9INSE</name>
<keyword evidence="1" id="KW-0472">Membrane</keyword>
<comment type="caution">
    <text evidence="2">The sequence shown here is derived from an EMBL/GenBank/DDBJ whole genome shotgun (WGS) entry which is preliminary data.</text>
</comment>
<feature type="transmembrane region" description="Helical" evidence="1">
    <location>
        <begin position="97"/>
        <end position="117"/>
    </location>
</feature>